<dbReference type="OrthoDB" id="659at2759"/>
<dbReference type="Pfam" id="PF10017">
    <property type="entry name" value="Methyltransf_33"/>
    <property type="match status" value="1"/>
</dbReference>
<dbReference type="GO" id="GO:0008168">
    <property type="term" value="F:methyltransferase activity"/>
    <property type="evidence" value="ECO:0007669"/>
    <property type="project" value="UniProtKB-KW"/>
</dbReference>
<dbReference type="PANTHER" id="PTHR43397">
    <property type="entry name" value="ERGOTHIONEINE BIOSYNTHESIS PROTEIN 1"/>
    <property type="match status" value="1"/>
</dbReference>
<organism evidence="6 7">
    <name type="scientific">Cordyceps javanica</name>
    <dbReference type="NCBI Taxonomy" id="43265"/>
    <lineage>
        <taxon>Eukaryota</taxon>
        <taxon>Fungi</taxon>
        <taxon>Dikarya</taxon>
        <taxon>Ascomycota</taxon>
        <taxon>Pezizomycotina</taxon>
        <taxon>Sordariomycetes</taxon>
        <taxon>Hypocreomycetidae</taxon>
        <taxon>Hypocreales</taxon>
        <taxon>Cordycipitaceae</taxon>
        <taxon>Cordyceps</taxon>
    </lineage>
</organism>
<proteinExistence type="predicted"/>
<keyword evidence="2" id="KW-0808">Transferase</keyword>
<accession>A0A545V7H4</accession>
<dbReference type="AlphaFoldDB" id="A0A545V7H4"/>
<dbReference type="PANTHER" id="PTHR43397:SF1">
    <property type="entry name" value="ERGOTHIONEINE BIOSYNTHESIS PROTEIN 1"/>
    <property type="match status" value="1"/>
</dbReference>
<dbReference type="InterPro" id="IPR051128">
    <property type="entry name" value="EgtD_Methyltrsf_superfamily"/>
</dbReference>
<dbReference type="EMBL" id="SPUK01000004">
    <property type="protein sequence ID" value="TQV97662.1"/>
    <property type="molecule type" value="Genomic_DNA"/>
</dbReference>
<keyword evidence="7" id="KW-1185">Reference proteome</keyword>
<dbReference type="GO" id="GO:0032259">
    <property type="term" value="P:methylation"/>
    <property type="evidence" value="ECO:0007669"/>
    <property type="project" value="UniProtKB-KW"/>
</dbReference>
<feature type="compositionally biased region" description="Polar residues" evidence="4">
    <location>
        <begin position="1"/>
        <end position="21"/>
    </location>
</feature>
<sequence>MDIQTQPRTVPIASQNESVATTPDHGSILDIGGGSLESLYVGKLKETLAAIADSRSVPTLPDELLYDNTGLLIWNRIISIPQFYQTHEETTLFDRNASEIIRHVPENVTIIDLGSGDTTKVDHLLTAFESARIPATYMALDISKSSLDQSIANLHASHSGPDAVVKCGGLWGTFDNGLDHVATIKSPRLFLSLGSVLCNDPWANALCHLRKWASILRRGDKILIGMDGHLIADHRDKIWASYHSCDNLFREFFLNGLNNANKLLGYELFHERDWEIKSGLGEDGSATRHRFFIRANKDVKQKGGPVIAEGQEIDWFDSHKYSEQEVCLMCGKAGLTVIKSWALPGSEFRQYLVRLKEERDGFEDHDSGISGVD</sequence>
<gene>
    <name evidence="6" type="ORF">IF1G_03405</name>
</gene>
<dbReference type="NCBIfam" id="TIGR03439">
    <property type="entry name" value="methyl_EasF"/>
    <property type="match status" value="1"/>
</dbReference>
<reference evidence="6 7" key="1">
    <citation type="journal article" date="2019" name="Appl. Microbiol. Biotechnol.">
        <title>Genome sequence of Isaria javanica and comparative genome analysis insights into family S53 peptidase evolution in fungal entomopathogens.</title>
        <authorList>
            <person name="Lin R."/>
            <person name="Zhang X."/>
            <person name="Xin B."/>
            <person name="Zou M."/>
            <person name="Gao Y."/>
            <person name="Qin F."/>
            <person name="Hu Q."/>
            <person name="Xie B."/>
            <person name="Cheng X."/>
        </authorList>
    </citation>
    <scope>NUCLEOTIDE SEQUENCE [LARGE SCALE GENOMIC DNA]</scope>
    <source>
        <strain evidence="6 7">IJ1G</strain>
    </source>
</reference>
<comment type="caution">
    <text evidence="6">The sequence shown here is derived from an EMBL/GenBank/DDBJ whole genome shotgun (WGS) entry which is preliminary data.</text>
</comment>
<feature type="region of interest" description="Disordered" evidence="4">
    <location>
        <begin position="1"/>
        <end position="24"/>
    </location>
</feature>
<dbReference type="InterPro" id="IPR017805">
    <property type="entry name" value="SAM_MeTrfase_EasF-type_put"/>
</dbReference>
<evidence type="ECO:0000313" key="6">
    <source>
        <dbReference type="EMBL" id="TQV97662.1"/>
    </source>
</evidence>
<dbReference type="Proteomes" id="UP000315783">
    <property type="component" value="Unassembled WGS sequence"/>
</dbReference>
<evidence type="ECO:0000313" key="7">
    <source>
        <dbReference type="Proteomes" id="UP000315783"/>
    </source>
</evidence>
<evidence type="ECO:0000256" key="3">
    <source>
        <dbReference type="ARBA" id="ARBA00022691"/>
    </source>
</evidence>
<dbReference type="Gene3D" id="3.40.50.150">
    <property type="entry name" value="Vaccinia Virus protein VP39"/>
    <property type="match status" value="1"/>
</dbReference>
<evidence type="ECO:0000256" key="2">
    <source>
        <dbReference type="ARBA" id="ARBA00022679"/>
    </source>
</evidence>
<name>A0A545V7H4_9HYPO</name>
<evidence type="ECO:0000256" key="1">
    <source>
        <dbReference type="ARBA" id="ARBA00022603"/>
    </source>
</evidence>
<evidence type="ECO:0000256" key="4">
    <source>
        <dbReference type="SAM" id="MobiDB-lite"/>
    </source>
</evidence>
<dbReference type="InterPro" id="IPR029063">
    <property type="entry name" value="SAM-dependent_MTases_sf"/>
</dbReference>
<protein>
    <submittedName>
        <fullName evidence="6">DUF323 domain-containing protein</fullName>
    </submittedName>
</protein>
<dbReference type="InterPro" id="IPR019257">
    <property type="entry name" value="MeTrfase_dom"/>
</dbReference>
<keyword evidence="1" id="KW-0489">Methyltransferase</keyword>
<evidence type="ECO:0000259" key="5">
    <source>
        <dbReference type="Pfam" id="PF10017"/>
    </source>
</evidence>
<keyword evidence="3" id="KW-0949">S-adenosyl-L-methionine</keyword>
<dbReference type="SUPFAM" id="SSF53335">
    <property type="entry name" value="S-adenosyl-L-methionine-dependent methyltransferases"/>
    <property type="match status" value="1"/>
</dbReference>
<feature type="domain" description="Histidine-specific methyltransferase SAM-dependent" evidence="5">
    <location>
        <begin position="55"/>
        <end position="354"/>
    </location>
</feature>
<dbReference type="STRING" id="43265.A0A545V7H4"/>